<dbReference type="EMBL" id="CM044704">
    <property type="protein sequence ID" value="KAI5668374.1"/>
    <property type="molecule type" value="Genomic_DNA"/>
</dbReference>
<evidence type="ECO:0000313" key="2">
    <source>
        <dbReference type="Proteomes" id="UP001060085"/>
    </source>
</evidence>
<protein>
    <submittedName>
        <fullName evidence="1">Uncharacterized protein</fullName>
    </submittedName>
</protein>
<name>A0ACC0B6U9_CATRO</name>
<sequence length="131" mass="14819">MEIVKRSSVLYPHRKIGSSTTIPRSMTSSLTSGQPIKQKGTGHSSDIQFRELFFGNPVSESHQLIRENWKAQGPQTTTIGQHYTTFCDSNSGPLTWHAMWRIISEEGQAIGPHTSRPTQELNMQNRGNWEH</sequence>
<evidence type="ECO:0000313" key="1">
    <source>
        <dbReference type="EMBL" id="KAI5668374.1"/>
    </source>
</evidence>
<accession>A0ACC0B6U9</accession>
<gene>
    <name evidence="1" type="ORF">M9H77_18227</name>
</gene>
<keyword evidence="2" id="KW-1185">Reference proteome</keyword>
<organism evidence="1 2">
    <name type="scientific">Catharanthus roseus</name>
    <name type="common">Madagascar periwinkle</name>
    <name type="synonym">Vinca rosea</name>
    <dbReference type="NCBI Taxonomy" id="4058"/>
    <lineage>
        <taxon>Eukaryota</taxon>
        <taxon>Viridiplantae</taxon>
        <taxon>Streptophyta</taxon>
        <taxon>Embryophyta</taxon>
        <taxon>Tracheophyta</taxon>
        <taxon>Spermatophyta</taxon>
        <taxon>Magnoliopsida</taxon>
        <taxon>eudicotyledons</taxon>
        <taxon>Gunneridae</taxon>
        <taxon>Pentapetalae</taxon>
        <taxon>asterids</taxon>
        <taxon>lamiids</taxon>
        <taxon>Gentianales</taxon>
        <taxon>Apocynaceae</taxon>
        <taxon>Rauvolfioideae</taxon>
        <taxon>Vinceae</taxon>
        <taxon>Catharanthinae</taxon>
        <taxon>Catharanthus</taxon>
    </lineage>
</organism>
<reference evidence="2" key="1">
    <citation type="journal article" date="2023" name="Nat. Plants">
        <title>Single-cell RNA sequencing provides a high-resolution roadmap for understanding the multicellular compartmentation of specialized metabolism.</title>
        <authorList>
            <person name="Sun S."/>
            <person name="Shen X."/>
            <person name="Li Y."/>
            <person name="Li Y."/>
            <person name="Wang S."/>
            <person name="Li R."/>
            <person name="Zhang H."/>
            <person name="Shen G."/>
            <person name="Guo B."/>
            <person name="Wei J."/>
            <person name="Xu J."/>
            <person name="St-Pierre B."/>
            <person name="Chen S."/>
            <person name="Sun C."/>
        </authorList>
    </citation>
    <scope>NUCLEOTIDE SEQUENCE [LARGE SCALE GENOMIC DNA]</scope>
</reference>
<dbReference type="Proteomes" id="UP001060085">
    <property type="component" value="Linkage Group LG04"/>
</dbReference>
<proteinExistence type="predicted"/>
<comment type="caution">
    <text evidence="1">The sequence shown here is derived from an EMBL/GenBank/DDBJ whole genome shotgun (WGS) entry which is preliminary data.</text>
</comment>